<evidence type="ECO:0000313" key="1">
    <source>
        <dbReference type="EMBL" id="OHU57097.1"/>
    </source>
</evidence>
<organism evidence="1 2">
    <name type="scientific">Mycobacteroides chelonae</name>
    <name type="common">Mycobacterium chelonae</name>
    <dbReference type="NCBI Taxonomy" id="1774"/>
    <lineage>
        <taxon>Bacteria</taxon>
        <taxon>Bacillati</taxon>
        <taxon>Actinomycetota</taxon>
        <taxon>Actinomycetes</taxon>
        <taxon>Mycobacteriales</taxon>
        <taxon>Mycobacteriaceae</taxon>
        <taxon>Mycobacteroides</taxon>
    </lineage>
</organism>
<reference evidence="1 2" key="1">
    <citation type="submission" date="2016-10" db="EMBL/GenBank/DDBJ databases">
        <title>Evaluation of Human, Veterinary and Environmental Mycobacterium chelonae Isolates by Core Genome Phylogenomic Analysis, Targeted Gene Comparison, and Anti-microbial Susceptibility Patterns: A Tale of Mistaken Identities.</title>
        <authorList>
            <person name="Fogelson S.B."/>
            <person name="Camus A.C."/>
            <person name="Lorenz W."/>
            <person name="Vasireddy R."/>
            <person name="Vasireddy S."/>
            <person name="Smith T."/>
            <person name="Brown-Elliott B.A."/>
            <person name="Wallace R.J.Jr."/>
            <person name="Hasan N.A."/>
            <person name="Reischl U."/>
            <person name="Sanchez S."/>
        </authorList>
    </citation>
    <scope>NUCLEOTIDE SEQUENCE [LARGE SCALE GENOMIC DNA]</scope>
    <source>
        <strain evidence="1 2">15515</strain>
    </source>
</reference>
<accession>A0A1S1LJP5</accession>
<gene>
    <name evidence="1" type="ORF">BKG82_12975</name>
</gene>
<proteinExistence type="predicted"/>
<protein>
    <submittedName>
        <fullName evidence="1">Uncharacterized protein</fullName>
    </submittedName>
</protein>
<dbReference type="RefSeq" id="WP_070947472.1">
    <property type="nucleotide sequence ID" value="NZ_MLIQ01000014.1"/>
</dbReference>
<name>A0A1S1LJP5_MYCCH</name>
<sequence>MEAYLYSQHLGDTPLLLTEALIDISDLASRGVLDQNSSVWISAHSPKPDMWMLTERSSYAYIHQARTPGFVRVNKSGIRWATDWDSTLGNAALTLAAKEITVSDEDDVNITLIVKHRVQGQSVTIIKPDGTKGKLTGGCYTFGGFTVIDLLSYESRPLREADSYERNHANHMGAHHILRSVPKNKRRELSRYIDAMRFPISDQELAALQDVHLQMRSISANFVSNLRARFAERGAPDDLLSGGQVVTDG</sequence>
<dbReference type="EMBL" id="MLIQ01000014">
    <property type="protein sequence ID" value="OHU57097.1"/>
    <property type="molecule type" value="Genomic_DNA"/>
</dbReference>
<dbReference type="AlphaFoldDB" id="A0A1S1LJP5"/>
<evidence type="ECO:0000313" key="2">
    <source>
        <dbReference type="Proteomes" id="UP000180043"/>
    </source>
</evidence>
<dbReference type="Proteomes" id="UP000180043">
    <property type="component" value="Unassembled WGS sequence"/>
</dbReference>
<comment type="caution">
    <text evidence="1">The sequence shown here is derived from an EMBL/GenBank/DDBJ whole genome shotgun (WGS) entry which is preliminary data.</text>
</comment>